<dbReference type="Pfam" id="PF13517">
    <property type="entry name" value="FG-GAP_3"/>
    <property type="match status" value="2"/>
</dbReference>
<reference evidence="4" key="1">
    <citation type="submission" date="2017-03" db="EMBL/GenBank/DDBJ databases">
        <title>Genomes of endolithic fungi from Antarctica.</title>
        <authorList>
            <person name="Coleine C."/>
            <person name="Masonjones S."/>
            <person name="Stajich J.E."/>
        </authorList>
    </citation>
    <scope>NUCLEOTIDE SEQUENCE [LARGE SCALE GENOMIC DNA]</scope>
    <source>
        <strain evidence="4">CCFEE 5527</strain>
    </source>
</reference>
<evidence type="ECO:0000313" key="4">
    <source>
        <dbReference type="Proteomes" id="UP000192596"/>
    </source>
</evidence>
<dbReference type="EMBL" id="NAJO01000024">
    <property type="protein sequence ID" value="OQO03573.1"/>
    <property type="molecule type" value="Genomic_DNA"/>
</dbReference>
<dbReference type="PANTHER" id="PTHR30383:SF31">
    <property type="entry name" value="SGNH HYDROLASE-TYPE ESTERASE DOMAIN-CONTAINING PROTEIN-RELATED"/>
    <property type="match status" value="1"/>
</dbReference>
<dbReference type="InterPro" id="IPR036514">
    <property type="entry name" value="SGNH_hydro_sf"/>
</dbReference>
<dbReference type="CDD" id="cd01833">
    <property type="entry name" value="XynB_like"/>
    <property type="match status" value="1"/>
</dbReference>
<comment type="caution">
    <text evidence="3">The sequence shown here is derived from an EMBL/GenBank/DDBJ whole genome shotgun (WGS) entry which is preliminary data.</text>
</comment>
<dbReference type="InterPro" id="IPR028994">
    <property type="entry name" value="Integrin_alpha_N"/>
</dbReference>
<dbReference type="Proteomes" id="UP000192596">
    <property type="component" value="Unassembled WGS sequence"/>
</dbReference>
<dbReference type="SUPFAM" id="SSF52266">
    <property type="entry name" value="SGNH hydrolase"/>
    <property type="match status" value="1"/>
</dbReference>
<proteinExistence type="predicted"/>
<dbReference type="GO" id="GO:0004622">
    <property type="term" value="F:phosphatidylcholine lysophospholipase activity"/>
    <property type="evidence" value="ECO:0007669"/>
    <property type="project" value="TreeGrafter"/>
</dbReference>
<name>A0A1V8SWN9_9PEZI</name>
<dbReference type="PANTHER" id="PTHR30383">
    <property type="entry name" value="THIOESTERASE 1/PROTEASE 1/LYSOPHOSPHOLIPASE L1"/>
    <property type="match status" value="1"/>
</dbReference>
<accession>A0A1V8SWN9</accession>
<evidence type="ECO:0000259" key="2">
    <source>
        <dbReference type="Pfam" id="PF13472"/>
    </source>
</evidence>
<dbReference type="OrthoDB" id="3915838at2759"/>
<feature type="domain" description="SGNH hydrolase-type esterase" evidence="2">
    <location>
        <begin position="30"/>
        <end position="206"/>
    </location>
</feature>
<organism evidence="3 4">
    <name type="scientific">Cryoendolithus antarcticus</name>
    <dbReference type="NCBI Taxonomy" id="1507870"/>
    <lineage>
        <taxon>Eukaryota</taxon>
        <taxon>Fungi</taxon>
        <taxon>Dikarya</taxon>
        <taxon>Ascomycota</taxon>
        <taxon>Pezizomycotina</taxon>
        <taxon>Dothideomycetes</taxon>
        <taxon>Dothideomycetidae</taxon>
        <taxon>Cladosporiales</taxon>
        <taxon>Cladosporiaceae</taxon>
        <taxon>Cryoendolithus</taxon>
    </lineage>
</organism>
<dbReference type="AlphaFoldDB" id="A0A1V8SWN9"/>
<sequence>METSALAESQASILKRGVGNNVQLRILPLGASIVYGQTSSDGNGFRYGLRNQLIYGGNAVNMVGSVQAGTMTDNDCEGWPGYVITQVAAEAELSIPQQPNLVLLHVGTNDCLQSIDINNAGARLGTLIDRLFSAIPGVTIVTSTLLPNGNSNTQANIKIFNAQIPGVVTSRQRAGKKITYVDFSSSYFSLADIGSDGTHPTSAGYAKMAEVWYQGIQVANSRNWLTAPATVSGVSDSDASSGTVRVWAQLAGFAGFKNPSTVNFNNPLPEGVFWADVNGDGIDDYVYVGSNSNYGLGVALSLGAGKMGDYLYYTFSPSCNRPGVRFADMTGDGRDDFCCLGPDGGLVCWQNTPGSDTRSPNWVSMGTVKSSEGYPQAQVRLADIDGDGRADYLVFDATTSNIYGWRNGATSNTAPAYWVAINSVFSGLPAHALAGWRFVDLNGDKKDDLVWVDANGQVTTWINRRGYGIGLAPAWVSHGVTHQGSGTPVNVTFGAFMGSGRADYALASIRDGNVYIDRWENKDVDGSDDYIFIDASGAITLFENTHNWGYWNSWGVIYYTYRARQEIHLADFDGDGKCDILLVDKYTGATSVIQNKFSNRQFTWANLGVVTGSATCTEGYSARNKHDRGVRWHDLNGDGRADFLCMQSDGTINGYLNKGINNMVNQGLIKHTEGKERKDMRLADINGDGKADLCFVDSLNGAVTVWYNGGPIPSSGSAFQWNWQGVLSPGGTSRAETIEFGALYGLGRADYIVVEPASNKASTWFNVCPSGVGPVAPSLPSGAPPAPTVASGS</sequence>
<keyword evidence="4" id="KW-1185">Reference proteome</keyword>
<dbReference type="InterPro" id="IPR051532">
    <property type="entry name" value="Ester_Hydrolysis_Enzymes"/>
</dbReference>
<gene>
    <name evidence="3" type="ORF">B0A48_10237</name>
</gene>
<dbReference type="Pfam" id="PF13472">
    <property type="entry name" value="Lipase_GDSL_2"/>
    <property type="match status" value="1"/>
</dbReference>
<keyword evidence="1" id="KW-0732">Signal</keyword>
<dbReference type="SUPFAM" id="SSF69318">
    <property type="entry name" value="Integrin alpha N-terminal domain"/>
    <property type="match status" value="2"/>
</dbReference>
<dbReference type="STRING" id="1507870.A0A1V8SWN9"/>
<protein>
    <recommendedName>
        <fullName evidence="2">SGNH hydrolase-type esterase domain-containing protein</fullName>
    </recommendedName>
</protein>
<dbReference type="Gene3D" id="3.40.50.1110">
    <property type="entry name" value="SGNH hydrolase"/>
    <property type="match status" value="1"/>
</dbReference>
<evidence type="ECO:0000256" key="1">
    <source>
        <dbReference type="ARBA" id="ARBA00022729"/>
    </source>
</evidence>
<dbReference type="InParanoid" id="A0A1V8SWN9"/>
<evidence type="ECO:0000313" key="3">
    <source>
        <dbReference type="EMBL" id="OQO03573.1"/>
    </source>
</evidence>
<dbReference type="InterPro" id="IPR013830">
    <property type="entry name" value="SGNH_hydro"/>
</dbReference>
<dbReference type="InterPro" id="IPR013517">
    <property type="entry name" value="FG-GAP"/>
</dbReference>